<proteinExistence type="predicted"/>
<organism evidence="1 2">
    <name type="scientific">Plectus sambesii</name>
    <dbReference type="NCBI Taxonomy" id="2011161"/>
    <lineage>
        <taxon>Eukaryota</taxon>
        <taxon>Metazoa</taxon>
        <taxon>Ecdysozoa</taxon>
        <taxon>Nematoda</taxon>
        <taxon>Chromadorea</taxon>
        <taxon>Plectida</taxon>
        <taxon>Plectina</taxon>
        <taxon>Plectoidea</taxon>
        <taxon>Plectidae</taxon>
        <taxon>Plectus</taxon>
    </lineage>
</organism>
<evidence type="ECO:0000313" key="1">
    <source>
        <dbReference type="Proteomes" id="UP000887566"/>
    </source>
</evidence>
<accession>A0A914VJF4</accession>
<keyword evidence="1" id="KW-1185">Reference proteome</keyword>
<dbReference type="AlphaFoldDB" id="A0A914VJF4"/>
<name>A0A914VJF4_9BILA</name>
<protein>
    <submittedName>
        <fullName evidence="2">Uncharacterized protein</fullName>
    </submittedName>
</protein>
<dbReference type="Proteomes" id="UP000887566">
    <property type="component" value="Unplaced"/>
</dbReference>
<sequence length="111" mass="12934">MNTSIDLRSDWSIESFPTDRRISEVDGPLTVDEIEVIEKIYQLFLGGHPISERELYAFLACLSRYVGFDGHGIWTRIAKMVNRQENRPREYADGNDLFQRVKKAFPRIAKK</sequence>
<reference evidence="2" key="1">
    <citation type="submission" date="2022-11" db="UniProtKB">
        <authorList>
            <consortium name="WormBaseParasite"/>
        </authorList>
    </citation>
    <scope>IDENTIFICATION</scope>
</reference>
<evidence type="ECO:0000313" key="2">
    <source>
        <dbReference type="WBParaSite" id="PSAMB.scaffold2040size25850.g16075.t1"/>
    </source>
</evidence>
<dbReference type="WBParaSite" id="PSAMB.scaffold2040size25850.g16075.t1">
    <property type="protein sequence ID" value="PSAMB.scaffold2040size25850.g16075.t1"/>
    <property type="gene ID" value="PSAMB.scaffold2040size25850.g16075"/>
</dbReference>